<evidence type="ECO:0000256" key="2">
    <source>
        <dbReference type="SAM" id="Phobius"/>
    </source>
</evidence>
<protein>
    <submittedName>
        <fullName evidence="3">Uncharacterized protein</fullName>
    </submittedName>
</protein>
<keyword evidence="2" id="KW-0812">Transmembrane</keyword>
<dbReference type="EMBL" id="GAKP01016859">
    <property type="protein sequence ID" value="JAC42093.1"/>
    <property type="molecule type" value="Transcribed_RNA"/>
</dbReference>
<dbReference type="OrthoDB" id="7969702at2759"/>
<proteinExistence type="predicted"/>
<dbReference type="AlphaFoldDB" id="A0A034VKM5"/>
<organism evidence="3">
    <name type="scientific">Bactrocera dorsalis</name>
    <name type="common">Oriental fruit fly</name>
    <name type="synonym">Dacus dorsalis</name>
    <dbReference type="NCBI Taxonomy" id="27457"/>
    <lineage>
        <taxon>Eukaryota</taxon>
        <taxon>Metazoa</taxon>
        <taxon>Ecdysozoa</taxon>
        <taxon>Arthropoda</taxon>
        <taxon>Hexapoda</taxon>
        <taxon>Insecta</taxon>
        <taxon>Pterygota</taxon>
        <taxon>Neoptera</taxon>
        <taxon>Endopterygota</taxon>
        <taxon>Diptera</taxon>
        <taxon>Brachycera</taxon>
        <taxon>Muscomorpha</taxon>
        <taxon>Tephritoidea</taxon>
        <taxon>Tephritidae</taxon>
        <taxon>Bactrocera</taxon>
        <taxon>Bactrocera</taxon>
    </lineage>
</organism>
<feature type="compositionally biased region" description="Basic and acidic residues" evidence="1">
    <location>
        <begin position="360"/>
        <end position="379"/>
    </location>
</feature>
<feature type="region of interest" description="Disordered" evidence="1">
    <location>
        <begin position="280"/>
        <end position="381"/>
    </location>
</feature>
<keyword evidence="2" id="KW-1133">Transmembrane helix</keyword>
<reference evidence="3" key="1">
    <citation type="journal article" date="2014" name="BMC Genomics">
        <title>Characterizing the developmental transcriptome of the oriental fruit fly, Bactrocera dorsalis (Diptera: Tephritidae) through comparative genomic analysis with Drosophila melanogaster utilizing modENCODE datasets.</title>
        <authorList>
            <person name="Geib S.M."/>
            <person name="Calla B."/>
            <person name="Hall B."/>
            <person name="Hou S."/>
            <person name="Manoukis N.C."/>
        </authorList>
    </citation>
    <scope>NUCLEOTIDE SEQUENCE</scope>
    <source>
        <strain evidence="3">Punador</strain>
    </source>
</reference>
<feature type="compositionally biased region" description="Low complexity" evidence="1">
    <location>
        <begin position="326"/>
        <end position="336"/>
    </location>
</feature>
<feature type="transmembrane region" description="Helical" evidence="2">
    <location>
        <begin position="248"/>
        <end position="270"/>
    </location>
</feature>
<keyword evidence="2" id="KW-0472">Membrane</keyword>
<evidence type="ECO:0000313" key="3">
    <source>
        <dbReference type="EMBL" id="JAC42093.1"/>
    </source>
</evidence>
<sequence>MYYFLHGMVAKDGICDGKRALDAARADIIDDCIINSAIFENYSHTKAKSIYDTSTSDIEAALKAIETLPRRVKRAPITKPSAAEKFERFRINKTIIQDIYVEMLKVAVYAPKNIEPFALIWHANRLSKVKALQELNCTHAIGNTMAVSLHGQVASEMDKLYRTTWRVEALLQDLPTQLKANRDDTGDFDGITELTKNLRAIFNAGKESLRRIISHSAGPKLPTCKSVAQLYKSLKTPACECLVPSMNLYWFGAFVAICLLLLLLALILCLEEMIRRSALSNGESRSRLKSSKSHHSHRGRGSSRTRSSSRPERLSRRDMLPRHLQRQQQQQPSQGQRDVKDNFTFESYPDMPAKLQQARSLERKPDKRKEPRNVWKNEAFRYPGPGGSDISTMLQCFRGPRSISKTLEQRGRSQPSERSANIHHKEPTLIAQRSTNETLVDGPTTSGAIPKIKLPPGKVGIVVCPCGCGKPSKIYGTKQDIERIRKAGKVCIAKRGQQFKDKRLRPLASVVELKGTEEGNEDVA</sequence>
<evidence type="ECO:0000256" key="1">
    <source>
        <dbReference type="SAM" id="MobiDB-lite"/>
    </source>
</evidence>
<feature type="compositionally biased region" description="Basic residues" evidence="1">
    <location>
        <begin position="287"/>
        <end position="303"/>
    </location>
</feature>
<accession>A0A034VKM5</accession>
<feature type="compositionally biased region" description="Basic and acidic residues" evidence="1">
    <location>
        <begin position="309"/>
        <end position="321"/>
    </location>
</feature>
<name>A0A034VKM5_BACDO</name>